<keyword evidence="8" id="KW-0833">Ubl conjugation pathway</keyword>
<dbReference type="InterPro" id="IPR056245">
    <property type="entry name" value="KH_DEAH11/12"/>
</dbReference>
<evidence type="ECO:0000256" key="14">
    <source>
        <dbReference type="PROSITE-ProRule" id="PRU00175"/>
    </source>
</evidence>
<dbReference type="InterPro" id="IPR027417">
    <property type="entry name" value="P-loop_NTPase"/>
</dbReference>
<feature type="domain" description="RING-type" evidence="18">
    <location>
        <begin position="1487"/>
        <end position="1697"/>
    </location>
</feature>
<keyword evidence="6" id="KW-0547">Nucleotide-binding</keyword>
<dbReference type="CDD" id="cd17917">
    <property type="entry name" value="DEXHc_RHA-like"/>
    <property type="match status" value="1"/>
</dbReference>
<dbReference type="Pfam" id="PF01485">
    <property type="entry name" value="IBR"/>
    <property type="match status" value="1"/>
</dbReference>
<keyword evidence="5" id="KW-0677">Repeat</keyword>
<dbReference type="SMART" id="SM00490">
    <property type="entry name" value="HELICc"/>
    <property type="match status" value="1"/>
</dbReference>
<evidence type="ECO:0000256" key="12">
    <source>
        <dbReference type="ARBA" id="ARBA00022840"/>
    </source>
</evidence>
<dbReference type="GO" id="GO:0016740">
    <property type="term" value="F:transferase activity"/>
    <property type="evidence" value="ECO:0007669"/>
    <property type="project" value="UniProtKB-KW"/>
</dbReference>
<dbReference type="PROSITE" id="PS50089">
    <property type="entry name" value="ZF_RING_2"/>
    <property type="match status" value="1"/>
</dbReference>
<dbReference type="PANTHER" id="PTHR18934:SF81">
    <property type="entry name" value="ATP-DEPENDENT RNA HELICASE DEAH11, CHLOROPLASTIC-RELATED"/>
    <property type="match status" value="1"/>
</dbReference>
<feature type="domain" description="RING-type" evidence="15">
    <location>
        <begin position="1491"/>
        <end position="1533"/>
    </location>
</feature>
<protein>
    <recommendedName>
        <fullName evidence="2">RNA helicase</fullName>
        <ecNumber evidence="2">3.6.4.13</ecNumber>
    </recommendedName>
</protein>
<dbReference type="Gene3D" id="1.20.120.1080">
    <property type="match status" value="1"/>
</dbReference>
<evidence type="ECO:0000256" key="3">
    <source>
        <dbReference type="ARBA" id="ARBA00022679"/>
    </source>
</evidence>
<dbReference type="EC" id="3.6.4.13" evidence="2"/>
<dbReference type="Pfam" id="PF24638">
    <property type="entry name" value="KH_DEAH11_1st"/>
    <property type="match status" value="1"/>
</dbReference>
<dbReference type="SMART" id="SM00847">
    <property type="entry name" value="HA2"/>
    <property type="match status" value="1"/>
</dbReference>
<dbReference type="InterPro" id="IPR056247">
    <property type="entry name" value="KH_DEAH11/12_2nd"/>
</dbReference>
<evidence type="ECO:0000256" key="7">
    <source>
        <dbReference type="ARBA" id="ARBA00022771"/>
    </source>
</evidence>
<comment type="catalytic activity">
    <reaction evidence="13">
        <text>ATP + H2O = ADP + phosphate + H(+)</text>
        <dbReference type="Rhea" id="RHEA:13065"/>
        <dbReference type="ChEBI" id="CHEBI:15377"/>
        <dbReference type="ChEBI" id="CHEBI:15378"/>
        <dbReference type="ChEBI" id="CHEBI:30616"/>
        <dbReference type="ChEBI" id="CHEBI:43474"/>
        <dbReference type="ChEBI" id="CHEBI:456216"/>
        <dbReference type="EC" id="3.6.4.13"/>
    </reaction>
</comment>
<dbReference type="InterPro" id="IPR013087">
    <property type="entry name" value="Znf_C2H2_type"/>
</dbReference>
<evidence type="ECO:0000256" key="10">
    <source>
        <dbReference type="ARBA" id="ARBA00022806"/>
    </source>
</evidence>
<comment type="caution">
    <text evidence="19">The sequence shown here is derived from an EMBL/GenBank/DDBJ whole genome shotgun (WGS) entry which is preliminary data.</text>
</comment>
<feature type="domain" description="Helicase C-terminal" evidence="17">
    <location>
        <begin position="438"/>
        <end position="601"/>
    </location>
</feature>
<evidence type="ECO:0000256" key="8">
    <source>
        <dbReference type="ARBA" id="ARBA00022786"/>
    </source>
</evidence>
<dbReference type="InterPro" id="IPR002464">
    <property type="entry name" value="DNA/RNA_helicase_DEAH_CS"/>
</dbReference>
<dbReference type="PROSITE" id="PS51194">
    <property type="entry name" value="HELICASE_CTER"/>
    <property type="match status" value="1"/>
</dbReference>
<dbReference type="SUPFAM" id="SSF57850">
    <property type="entry name" value="RING/U-box"/>
    <property type="match status" value="2"/>
</dbReference>
<evidence type="ECO:0000256" key="13">
    <source>
        <dbReference type="ARBA" id="ARBA00047984"/>
    </source>
</evidence>
<dbReference type="InterPro" id="IPR056248">
    <property type="entry name" value="RBD_DEAH11/12"/>
</dbReference>
<dbReference type="InterPro" id="IPR056244">
    <property type="entry name" value="RRM_DEAH11/12"/>
</dbReference>
<dbReference type="Pfam" id="PF00270">
    <property type="entry name" value="DEAD"/>
    <property type="match status" value="1"/>
</dbReference>
<dbReference type="Pfam" id="PF24641">
    <property type="entry name" value="KH_DEAH11_2nd"/>
    <property type="match status" value="1"/>
</dbReference>
<keyword evidence="9" id="KW-0378">Hydrolase</keyword>
<dbReference type="PROSITE" id="PS00518">
    <property type="entry name" value="ZF_RING_1"/>
    <property type="match status" value="1"/>
</dbReference>
<dbReference type="InterPro" id="IPR011709">
    <property type="entry name" value="DEAD-box_helicase_OB_fold"/>
</dbReference>
<dbReference type="InterPro" id="IPR014001">
    <property type="entry name" value="Helicase_ATP-bd"/>
</dbReference>
<reference evidence="19 20" key="1">
    <citation type="submission" date="2021-07" db="EMBL/GenBank/DDBJ databases">
        <title>The Aristolochia fimbriata genome: insights into angiosperm evolution, floral development and chemical biosynthesis.</title>
        <authorList>
            <person name="Jiao Y."/>
        </authorList>
    </citation>
    <scope>NUCLEOTIDE SEQUENCE [LARGE SCALE GENOMIC DNA]</scope>
    <source>
        <strain evidence="19">IBCAS-2021</strain>
        <tissue evidence="19">Leaf</tissue>
    </source>
</reference>
<dbReference type="InterPro" id="IPR007502">
    <property type="entry name" value="Helicase-assoc_dom"/>
</dbReference>
<dbReference type="InterPro" id="IPR017907">
    <property type="entry name" value="Znf_RING_CS"/>
</dbReference>
<dbReference type="GO" id="GO:0003723">
    <property type="term" value="F:RNA binding"/>
    <property type="evidence" value="ECO:0007669"/>
    <property type="project" value="TreeGrafter"/>
</dbReference>
<dbReference type="FunFam" id="3.40.50.300:FF:002114">
    <property type="entry name" value="ATP-dependent RNA helicase DEAH12 chloroplastic"/>
    <property type="match status" value="1"/>
</dbReference>
<dbReference type="InterPro" id="IPR002867">
    <property type="entry name" value="IBR_dom"/>
</dbReference>
<evidence type="ECO:0000259" key="15">
    <source>
        <dbReference type="PROSITE" id="PS50089"/>
    </source>
</evidence>
<dbReference type="PROSITE" id="PS51192">
    <property type="entry name" value="HELICASE_ATP_BIND_1"/>
    <property type="match status" value="1"/>
</dbReference>
<dbReference type="InterPro" id="IPR056246">
    <property type="entry name" value="KH_DEAH11/12_1st"/>
</dbReference>
<dbReference type="InterPro" id="IPR044066">
    <property type="entry name" value="TRIAD_supradom"/>
</dbReference>
<keyword evidence="11" id="KW-0862">Zinc</keyword>
<proteinExistence type="inferred from homology"/>
<dbReference type="Pfam" id="PF07717">
    <property type="entry name" value="OB_NTP_bind"/>
    <property type="match status" value="1"/>
</dbReference>
<dbReference type="InterPro" id="IPR013083">
    <property type="entry name" value="Znf_RING/FYVE/PHD"/>
</dbReference>
<dbReference type="FunFam" id="1.20.120.1080:FF:000033">
    <property type="entry name" value="RBR-type E3 ubiquitin transferase"/>
    <property type="match status" value="1"/>
</dbReference>
<dbReference type="CDD" id="cd18791">
    <property type="entry name" value="SF2_C_RHA"/>
    <property type="match status" value="1"/>
</dbReference>
<keyword evidence="20" id="KW-1185">Reference proteome</keyword>
<evidence type="ECO:0000256" key="5">
    <source>
        <dbReference type="ARBA" id="ARBA00022737"/>
    </source>
</evidence>
<dbReference type="CDD" id="cd00590">
    <property type="entry name" value="RRM_SF"/>
    <property type="match status" value="1"/>
</dbReference>
<sequence length="1702" mass="192064">MSFKRESSLPKFTVELHDGGRPFLRSEVEALVRSCPVAPDRFDSYRAGTVAGRVYFRQWCEALEFVVYFWDRRLRGTHSITPQITSSVFLPSDREELSERLTALFVSGVWEFLDGDSVRRCLEKIKCLTDEADKISRTLRGRMPLALCTRYFEKKRGLLAERDLAERKLDEFRDAMHCILARLNGTSFEECPDAEIPVFGFGDVLDWGRIQHIMARECRRLDDGLPIYAHRREIMRQIYCQQVIVLIGETGSGKSTQLVQFIADSGLADGSIVCTQPRKIAATSLTERVREESCGCYSDGSVVCYPSYSSFQRFNSNIIFTTDHCLLQHCMFDAKLSGISFLIIDEAHERSLNTDLLLALVKKLLLQNPKLRLIIMSATVDADKFSDYFFGCGILRVQGRSYPVDIQYTPYAYDDSSQNTASQYNSVTCASYVLDTIKTVREIHKVEEDGAILAFLTSQSEVEWACENCQIPAAIVLPLHGKLSCSEQVRVFQKYTGKRKIIFATNIAETSLTIPDVRYVVDSGMVKESRFDPGSGMNVLKVSWVSRSSADQRAGRAGRTRPGKCYRLYSEHEFETLPLHQEPEIRKVHLGIAVLRILSLGIINVQDFDFVDPPDPKAIEMAICNLIQLGAVVSKYNMLELTDIGRNLVKLGLEPKLGKIILDSCDYSLGREGLVLAAVMANASTIFCRVGTEEEKSRADCLKVQFCHKDGDLFTLLSVYRQWEREGRASQNMWCWNNSINAKSMRRCKDTVVELEQCLRQELQIVIPDYWNWDPDKPTSYDKALKKVILSSLAENIAMYSGYDRLGYVVALTGQHVKLHPSCSLLIYGQKPNWVVFNEILSISDQYLVCVSAFDYECFFMLEPPPPFDITMIQEHQMQRTVITGMGSNLLKRFCGKLNNKLHRLVNNIRTACEDSKICIDVHFSKGAVEFFASPRDTKEVSAFVNMALQYEAKWLNDECIEKSVFRAAPGYTPSVALFGSGAEIKHLEVERRYLSVEIYHPPAHFIDDKELLVMFDKNDCHVANFYRYGCIGQKNDDLERWGKITFLSPESAEKAVKDFDGVEFCGSPMKVVPLKSTFVSDEGAFPCHAVKVRVSWPRKLSKGIAIVRCNFDDVHAIFCDCSTLVIGGRFIRCKIGQKSTDSLVLSGLDVNTTEPEIWDALRYVTKRTILDVFLVRGEVVDQPSIGSCQDALLREIAAFMPGKNTSNSICRVQVLPPEPKDYTMKAVVAFDGSLHLEAAKALEYIQGKVLTGCLPWQKIQCQQMFHSSVSCPGPVYFVVKKQLESLLESFNSREGVRCSLDRMDSGLYRIKVSSTGTKIVADIRKPLEQLLKGKTVTHPNLSPGVINLLFSREGIDLMKTLEKETQTYILHDKQHMNIKIFGSPEQVNVAELRMIKSLLQLHENKQTEVPLRGGDLPPGLLKEVVQVFGPKLHGLKEKVPGADFVLNTRRHCISFRGSKELKKKVEDAIFEVAHCLTEKPKCLTNSEVVCPICLCEVEECYQLEACGHKFCRLCLVEQCESATRSRDGFPLCCTSGGCKSKILMADLRALLSNVKLDDLFRSSLGAFVASSGGTYRFCPTPDCPAVYKAVESDSSEVLSPFACGACYVETCRKCHMEFHPYISCERYRELKEDPDLSLYEWRKGKEHVKGCPVCGYTIEKVEGCNHIECKCGRHICWVCLECFLTSDDCYSHLRAVHLAIV</sequence>
<dbReference type="GO" id="GO:0008270">
    <property type="term" value="F:zinc ion binding"/>
    <property type="evidence" value="ECO:0007669"/>
    <property type="project" value="UniProtKB-KW"/>
</dbReference>
<keyword evidence="10" id="KW-0347">Helicase</keyword>
<dbReference type="PROSITE" id="PS51873">
    <property type="entry name" value="TRIAD"/>
    <property type="match status" value="1"/>
</dbReference>
<evidence type="ECO:0000259" key="17">
    <source>
        <dbReference type="PROSITE" id="PS51194"/>
    </source>
</evidence>
<evidence type="ECO:0000256" key="9">
    <source>
        <dbReference type="ARBA" id="ARBA00022801"/>
    </source>
</evidence>
<dbReference type="CDD" id="cd20335">
    <property type="entry name" value="BRcat_RBR"/>
    <property type="match status" value="1"/>
</dbReference>
<comment type="similarity">
    <text evidence="1">Belongs to the DEAD box helicase family. DEAH subfamily.</text>
</comment>
<dbReference type="GO" id="GO:0016787">
    <property type="term" value="F:hydrolase activity"/>
    <property type="evidence" value="ECO:0007669"/>
    <property type="project" value="UniProtKB-KW"/>
</dbReference>
<evidence type="ECO:0000256" key="1">
    <source>
        <dbReference type="ARBA" id="ARBA00008792"/>
    </source>
</evidence>
<evidence type="ECO:0000256" key="11">
    <source>
        <dbReference type="ARBA" id="ARBA00022833"/>
    </source>
</evidence>
<dbReference type="InterPro" id="IPR001650">
    <property type="entry name" value="Helicase_C-like"/>
</dbReference>
<dbReference type="GO" id="GO:0005524">
    <property type="term" value="F:ATP binding"/>
    <property type="evidence" value="ECO:0007669"/>
    <property type="project" value="UniProtKB-KW"/>
</dbReference>
<dbReference type="Proteomes" id="UP000825729">
    <property type="component" value="Unassembled WGS sequence"/>
</dbReference>
<keyword evidence="4" id="KW-0479">Metal-binding</keyword>
<keyword evidence="12" id="KW-0067">ATP-binding</keyword>
<name>A0AAV7F742_ARIFI</name>
<keyword evidence="3" id="KW-0808">Transferase</keyword>
<gene>
    <name evidence="19" type="ORF">H6P81_000937</name>
</gene>
<dbReference type="SMART" id="SM00487">
    <property type="entry name" value="DEXDc"/>
    <property type="match status" value="1"/>
</dbReference>
<dbReference type="FunFam" id="1.20.120.1750:FF:000020">
    <property type="entry name" value="ATP-dependent RNA helicase DEAH12 chloroplastic"/>
    <property type="match status" value="1"/>
</dbReference>
<dbReference type="Gene3D" id="3.30.40.10">
    <property type="entry name" value="Zinc/RING finger domain, C3HC4 (zinc finger)"/>
    <property type="match status" value="1"/>
</dbReference>
<organism evidence="19 20">
    <name type="scientific">Aristolochia fimbriata</name>
    <name type="common">White veined hardy Dutchman's pipe vine</name>
    <dbReference type="NCBI Taxonomy" id="158543"/>
    <lineage>
        <taxon>Eukaryota</taxon>
        <taxon>Viridiplantae</taxon>
        <taxon>Streptophyta</taxon>
        <taxon>Embryophyta</taxon>
        <taxon>Tracheophyta</taxon>
        <taxon>Spermatophyta</taxon>
        <taxon>Magnoliopsida</taxon>
        <taxon>Magnoliidae</taxon>
        <taxon>Piperales</taxon>
        <taxon>Aristolochiaceae</taxon>
        <taxon>Aristolochia</taxon>
    </lineage>
</organism>
<dbReference type="Gene3D" id="3.40.50.300">
    <property type="entry name" value="P-loop containing nucleotide triphosphate hydrolases"/>
    <property type="match status" value="2"/>
</dbReference>
<evidence type="ECO:0000256" key="4">
    <source>
        <dbReference type="ARBA" id="ARBA00022723"/>
    </source>
</evidence>
<dbReference type="GO" id="GO:0003724">
    <property type="term" value="F:RNA helicase activity"/>
    <property type="evidence" value="ECO:0007669"/>
    <property type="project" value="UniProtKB-EC"/>
</dbReference>
<evidence type="ECO:0000259" key="18">
    <source>
        <dbReference type="PROSITE" id="PS51873"/>
    </source>
</evidence>
<dbReference type="FunFam" id="3.40.50.300:FF:001279">
    <property type="entry name" value="ATP-dependent RNA helicase DEAH12 chloroplastic"/>
    <property type="match status" value="1"/>
</dbReference>
<accession>A0AAV7F742</accession>
<dbReference type="Gene3D" id="1.20.120.1750">
    <property type="match status" value="1"/>
</dbReference>
<evidence type="ECO:0000256" key="2">
    <source>
        <dbReference type="ARBA" id="ARBA00012552"/>
    </source>
</evidence>
<evidence type="ECO:0000313" key="20">
    <source>
        <dbReference type="Proteomes" id="UP000825729"/>
    </source>
</evidence>
<keyword evidence="7 14" id="KW-0863">Zinc-finger</keyword>
<dbReference type="Pfam" id="PF00271">
    <property type="entry name" value="Helicase_C"/>
    <property type="match status" value="1"/>
</dbReference>
<dbReference type="PROSITE" id="PS00690">
    <property type="entry name" value="DEAH_ATP_HELICASE"/>
    <property type="match status" value="1"/>
</dbReference>
<evidence type="ECO:0000313" key="19">
    <source>
        <dbReference type="EMBL" id="KAG9456429.1"/>
    </source>
</evidence>
<dbReference type="InterPro" id="IPR011545">
    <property type="entry name" value="DEAD/DEAH_box_helicase_dom"/>
</dbReference>
<dbReference type="PROSITE" id="PS00028">
    <property type="entry name" value="ZINC_FINGER_C2H2_1"/>
    <property type="match status" value="1"/>
</dbReference>
<dbReference type="PANTHER" id="PTHR18934">
    <property type="entry name" value="ATP-DEPENDENT RNA HELICASE"/>
    <property type="match status" value="1"/>
</dbReference>
<dbReference type="Pfam" id="PF24475">
    <property type="entry name" value="RBD_DEAH11"/>
    <property type="match status" value="1"/>
</dbReference>
<dbReference type="CDD" id="cd22585">
    <property type="entry name" value="Rcat_RBR_DEAH12-like"/>
    <property type="match status" value="1"/>
</dbReference>
<dbReference type="EMBL" id="JAINDJ010000002">
    <property type="protein sequence ID" value="KAG9456429.1"/>
    <property type="molecule type" value="Genomic_DNA"/>
</dbReference>
<dbReference type="InterPro" id="IPR035979">
    <property type="entry name" value="RBD_domain_sf"/>
</dbReference>
<dbReference type="Pfam" id="PF24637">
    <property type="entry name" value="RRM_DEAH11"/>
    <property type="match status" value="1"/>
</dbReference>
<dbReference type="SUPFAM" id="SSF52540">
    <property type="entry name" value="P-loop containing nucleoside triphosphate hydrolases"/>
    <property type="match status" value="1"/>
</dbReference>
<dbReference type="InterPro" id="IPR001841">
    <property type="entry name" value="Znf_RING"/>
</dbReference>
<feature type="domain" description="Helicase ATP-binding" evidence="16">
    <location>
        <begin position="235"/>
        <end position="398"/>
    </location>
</feature>
<dbReference type="SMART" id="SM00647">
    <property type="entry name" value="IBR"/>
    <property type="match status" value="2"/>
</dbReference>
<dbReference type="Pfam" id="PF24471">
    <property type="entry name" value="KH_DEAH11"/>
    <property type="match status" value="1"/>
</dbReference>
<evidence type="ECO:0000259" key="16">
    <source>
        <dbReference type="PROSITE" id="PS51192"/>
    </source>
</evidence>
<evidence type="ECO:0000256" key="6">
    <source>
        <dbReference type="ARBA" id="ARBA00022741"/>
    </source>
</evidence>
<dbReference type="SUPFAM" id="SSF54928">
    <property type="entry name" value="RNA-binding domain, RBD"/>
    <property type="match status" value="1"/>
</dbReference>
<dbReference type="Pfam" id="PF21010">
    <property type="entry name" value="HA2_C"/>
    <property type="match status" value="1"/>
</dbReference>